<dbReference type="PROSITE" id="PS50937">
    <property type="entry name" value="HTH_MERR_2"/>
    <property type="match status" value="1"/>
</dbReference>
<dbReference type="GO" id="GO:0003700">
    <property type="term" value="F:DNA-binding transcription factor activity"/>
    <property type="evidence" value="ECO:0007669"/>
    <property type="project" value="InterPro"/>
</dbReference>
<comment type="caution">
    <text evidence="4">The sequence shown here is derived from an EMBL/GenBank/DDBJ whole genome shotgun (WGS) entry which is preliminary data.</text>
</comment>
<dbReference type="PANTHER" id="PTHR30204:SF93">
    <property type="entry name" value="HTH MERR-TYPE DOMAIN-CONTAINING PROTEIN"/>
    <property type="match status" value="1"/>
</dbReference>
<evidence type="ECO:0000256" key="1">
    <source>
        <dbReference type="ARBA" id="ARBA00023125"/>
    </source>
</evidence>
<name>A0A6G4V8W4_9ACTN</name>
<dbReference type="PANTHER" id="PTHR30204">
    <property type="entry name" value="REDOX-CYCLING DRUG-SENSING TRANSCRIPTIONAL ACTIVATOR SOXR"/>
    <property type="match status" value="1"/>
</dbReference>
<accession>A0A6G4V8W4</accession>
<evidence type="ECO:0000256" key="2">
    <source>
        <dbReference type="SAM" id="MobiDB-lite"/>
    </source>
</evidence>
<dbReference type="InterPro" id="IPR047057">
    <property type="entry name" value="MerR_fam"/>
</dbReference>
<keyword evidence="1" id="KW-0238">DNA-binding</keyword>
<sequence length="160" mass="17367">MSTTTSKSPTAYGIGEVAARFGVAVSTLRWWERCGLVTPARTSGRRTYSDADVRRIAVVQLLQKTTMMSLPEISALLAGSGNDRDWRTAVRARVTECEEQLARLTAARAYLAHLLSCPSDHPTDQCPYLAQEIDGYLATGRISSPPDPVEKEPSASPSTP</sequence>
<dbReference type="SMART" id="SM00422">
    <property type="entry name" value="HTH_MERR"/>
    <property type="match status" value="1"/>
</dbReference>
<keyword evidence="5" id="KW-1185">Reference proteome</keyword>
<dbReference type="CDD" id="cd00592">
    <property type="entry name" value="HTH_MerR-like"/>
    <property type="match status" value="1"/>
</dbReference>
<dbReference type="SUPFAM" id="SSF46955">
    <property type="entry name" value="Putative DNA-binding domain"/>
    <property type="match status" value="1"/>
</dbReference>
<feature type="region of interest" description="Disordered" evidence="2">
    <location>
        <begin position="138"/>
        <end position="160"/>
    </location>
</feature>
<dbReference type="GO" id="GO:0003677">
    <property type="term" value="F:DNA binding"/>
    <property type="evidence" value="ECO:0007669"/>
    <property type="project" value="UniProtKB-KW"/>
</dbReference>
<dbReference type="InterPro" id="IPR009061">
    <property type="entry name" value="DNA-bd_dom_put_sf"/>
</dbReference>
<dbReference type="Proteomes" id="UP000472335">
    <property type="component" value="Unassembled WGS sequence"/>
</dbReference>
<evidence type="ECO:0000313" key="5">
    <source>
        <dbReference type="Proteomes" id="UP000472335"/>
    </source>
</evidence>
<protein>
    <submittedName>
        <fullName evidence="4">MerR family transcriptional regulator</fullName>
    </submittedName>
</protein>
<dbReference type="InterPro" id="IPR000551">
    <property type="entry name" value="MerR-type_HTH_dom"/>
</dbReference>
<evidence type="ECO:0000259" key="3">
    <source>
        <dbReference type="PROSITE" id="PS50937"/>
    </source>
</evidence>
<reference evidence="4 5" key="1">
    <citation type="submission" date="2020-02" db="EMBL/GenBank/DDBJ databases">
        <title>Whole-genome analyses of novel actinobacteria.</title>
        <authorList>
            <person name="Sahin N."/>
            <person name="Gencbay T."/>
        </authorList>
    </citation>
    <scope>NUCLEOTIDE SEQUENCE [LARGE SCALE GENOMIC DNA]</scope>
    <source>
        <strain evidence="4 5">HC44</strain>
    </source>
</reference>
<dbReference type="RefSeq" id="WP_165262078.1">
    <property type="nucleotide sequence ID" value="NZ_JAAKZY010000070.1"/>
</dbReference>
<proteinExistence type="predicted"/>
<feature type="domain" description="HTH merR-type" evidence="3">
    <location>
        <begin position="11"/>
        <end position="79"/>
    </location>
</feature>
<organism evidence="4 5">
    <name type="scientific">Streptomyces scabichelini</name>
    <dbReference type="NCBI Taxonomy" id="2711217"/>
    <lineage>
        <taxon>Bacteria</taxon>
        <taxon>Bacillati</taxon>
        <taxon>Actinomycetota</taxon>
        <taxon>Actinomycetes</taxon>
        <taxon>Kitasatosporales</taxon>
        <taxon>Streptomycetaceae</taxon>
        <taxon>Streptomyces</taxon>
    </lineage>
</organism>
<dbReference type="Pfam" id="PF13411">
    <property type="entry name" value="MerR_1"/>
    <property type="match status" value="1"/>
</dbReference>
<dbReference type="Gene3D" id="1.10.1660.10">
    <property type="match status" value="1"/>
</dbReference>
<gene>
    <name evidence="4" type="ORF">G5C60_22410</name>
</gene>
<evidence type="ECO:0000313" key="4">
    <source>
        <dbReference type="EMBL" id="NGO10267.1"/>
    </source>
</evidence>
<dbReference type="EMBL" id="JAAKZY010000070">
    <property type="protein sequence ID" value="NGO10267.1"/>
    <property type="molecule type" value="Genomic_DNA"/>
</dbReference>
<dbReference type="AlphaFoldDB" id="A0A6G4V8W4"/>